<proteinExistence type="predicted"/>
<keyword evidence="4" id="KW-1185">Reference proteome</keyword>
<dbReference type="Gene3D" id="2.120.10.80">
    <property type="entry name" value="Kelch-type beta propeller"/>
    <property type="match status" value="1"/>
</dbReference>
<name>A0ABQ7M858_BRACM</name>
<dbReference type="EMBL" id="JADBGQ010000006">
    <property type="protein sequence ID" value="KAG5394967.1"/>
    <property type="molecule type" value="Genomic_DNA"/>
</dbReference>
<dbReference type="InterPro" id="IPR050354">
    <property type="entry name" value="F-box/kelch-repeat_ARATH"/>
</dbReference>
<dbReference type="Pfam" id="PF25210">
    <property type="entry name" value="Kelch_FKB95"/>
    <property type="match status" value="1"/>
</dbReference>
<comment type="caution">
    <text evidence="3">The sequence shown here is derived from an EMBL/GenBank/DDBJ whole genome shotgun (WGS) entry which is preliminary data.</text>
</comment>
<keyword evidence="1" id="KW-0812">Transmembrane</keyword>
<feature type="domain" description="F-box" evidence="2">
    <location>
        <begin position="141"/>
        <end position="188"/>
    </location>
</feature>
<evidence type="ECO:0000313" key="4">
    <source>
        <dbReference type="Proteomes" id="UP000823674"/>
    </source>
</evidence>
<dbReference type="SUPFAM" id="SSF117281">
    <property type="entry name" value="Kelch motif"/>
    <property type="match status" value="1"/>
</dbReference>
<gene>
    <name evidence="3" type="primary">A06g509440.1_BraROA</name>
    <name evidence="3" type="ORF">IGI04_024930</name>
</gene>
<dbReference type="PANTHER" id="PTHR24414">
    <property type="entry name" value="F-BOX/KELCH-REPEAT PROTEIN SKIP4"/>
    <property type="match status" value="1"/>
</dbReference>
<accession>A0ABQ7M858</accession>
<dbReference type="Proteomes" id="UP000823674">
    <property type="component" value="Chromosome A06"/>
</dbReference>
<dbReference type="InterPro" id="IPR001810">
    <property type="entry name" value="F-box_dom"/>
</dbReference>
<dbReference type="SMART" id="SM00256">
    <property type="entry name" value="FBOX"/>
    <property type="match status" value="1"/>
</dbReference>
<dbReference type="InterPro" id="IPR036047">
    <property type="entry name" value="F-box-like_dom_sf"/>
</dbReference>
<dbReference type="PANTHER" id="PTHR24414:SF176">
    <property type="entry name" value="F-BOX DOMAIN-CONTAINING PROTEIN"/>
    <property type="match status" value="1"/>
</dbReference>
<keyword evidence="1" id="KW-0472">Membrane</keyword>
<sequence>MLQRESSPLWESIARRRRDSPIGEKEHTDHFSIHIGALSQIYCNTLRRTTCLKHWHCVKPEHSPRTCRHGFMVSKHIFNVLALLLVFRYYHLNYLRVVVMFYVMTPTLCIFFLFVAYTGRMKSHSICVNLNLLLVPMENKETNLSSLPDEMVINCLAHLSRSYHPKLSLVSKRFRSLILSRELLFARSHLKIQEHVLDVCLKFPGRRLPSWFSLWIRPDQILTNDMEEDKSTTRNTLLVPIPSSYSPNVADLSMGMVGSKHYIVKDYNIPPTASPMLVRDHNEGTHTWRKSPSMKVARENPMVAILDGNIYVVGGCKADETTNWAEVFDANTQTWESLPDPGAELRSSLLKSTKVTDGKVYVRSNAKNEYYYYDPKEGKWGVVTEALQFERKSVIENVWYYCGEEYFSWFDTKLQNWRMVKGLEVLNRNCCAGALAVANYCGKLLILWDKPGQGENKNIWCSVIALEREGGGDDVWGHVEWASVVLRVPSSYVFLSCRQ</sequence>
<dbReference type="PROSITE" id="PS50181">
    <property type="entry name" value="FBOX"/>
    <property type="match status" value="1"/>
</dbReference>
<keyword evidence="1" id="KW-1133">Transmembrane helix</keyword>
<reference evidence="3 4" key="1">
    <citation type="submission" date="2021-03" db="EMBL/GenBank/DDBJ databases">
        <authorList>
            <person name="King G.J."/>
            <person name="Bancroft I."/>
            <person name="Baten A."/>
            <person name="Bloomfield J."/>
            <person name="Borpatragohain P."/>
            <person name="He Z."/>
            <person name="Irish N."/>
            <person name="Irwin J."/>
            <person name="Liu K."/>
            <person name="Mauleon R.P."/>
            <person name="Moore J."/>
            <person name="Morris R."/>
            <person name="Ostergaard L."/>
            <person name="Wang B."/>
            <person name="Wells R."/>
        </authorList>
    </citation>
    <scope>NUCLEOTIDE SEQUENCE [LARGE SCALE GENOMIC DNA]</scope>
    <source>
        <strain evidence="3">R-o-18</strain>
        <tissue evidence="3">Leaf</tissue>
    </source>
</reference>
<dbReference type="InterPro" id="IPR015915">
    <property type="entry name" value="Kelch-typ_b-propeller"/>
</dbReference>
<evidence type="ECO:0000256" key="1">
    <source>
        <dbReference type="SAM" id="Phobius"/>
    </source>
</evidence>
<evidence type="ECO:0000259" key="2">
    <source>
        <dbReference type="PROSITE" id="PS50181"/>
    </source>
</evidence>
<dbReference type="InterPro" id="IPR057499">
    <property type="entry name" value="Kelch_FKB95"/>
</dbReference>
<dbReference type="Pfam" id="PF00646">
    <property type="entry name" value="F-box"/>
    <property type="match status" value="1"/>
</dbReference>
<dbReference type="CDD" id="cd22152">
    <property type="entry name" value="F-box_AtAFR-like"/>
    <property type="match status" value="1"/>
</dbReference>
<feature type="non-terminal residue" evidence="3">
    <location>
        <position position="499"/>
    </location>
</feature>
<dbReference type="SUPFAM" id="SSF81383">
    <property type="entry name" value="F-box domain"/>
    <property type="match status" value="1"/>
</dbReference>
<organism evidence="3 4">
    <name type="scientific">Brassica rapa subsp. trilocularis</name>
    <dbReference type="NCBI Taxonomy" id="1813537"/>
    <lineage>
        <taxon>Eukaryota</taxon>
        <taxon>Viridiplantae</taxon>
        <taxon>Streptophyta</taxon>
        <taxon>Embryophyta</taxon>
        <taxon>Tracheophyta</taxon>
        <taxon>Spermatophyta</taxon>
        <taxon>Magnoliopsida</taxon>
        <taxon>eudicotyledons</taxon>
        <taxon>Gunneridae</taxon>
        <taxon>Pentapetalae</taxon>
        <taxon>rosids</taxon>
        <taxon>malvids</taxon>
        <taxon>Brassicales</taxon>
        <taxon>Brassicaceae</taxon>
        <taxon>Brassiceae</taxon>
        <taxon>Brassica</taxon>
    </lineage>
</organism>
<feature type="transmembrane region" description="Helical" evidence="1">
    <location>
        <begin position="97"/>
        <end position="117"/>
    </location>
</feature>
<evidence type="ECO:0000313" key="3">
    <source>
        <dbReference type="EMBL" id="KAG5394967.1"/>
    </source>
</evidence>
<protein>
    <recommendedName>
        <fullName evidence="2">F-box domain-containing protein</fullName>
    </recommendedName>
</protein>